<evidence type="ECO:0000313" key="2">
    <source>
        <dbReference type="Proteomes" id="UP001595539"/>
    </source>
</evidence>
<evidence type="ECO:0008006" key="3">
    <source>
        <dbReference type="Google" id="ProtNLM"/>
    </source>
</evidence>
<comment type="caution">
    <text evidence="1">The sequence shown here is derived from an EMBL/GenBank/DDBJ whole genome shotgun (WGS) entry which is preliminary data.</text>
</comment>
<name>A0ABV7U5A2_9RHOB</name>
<protein>
    <recommendedName>
        <fullName evidence="3">DUF1440 domain-containing protein</fullName>
    </recommendedName>
</protein>
<gene>
    <name evidence="1" type="ORF">ACFOM8_11735</name>
</gene>
<dbReference type="EMBL" id="JBHRXY010000008">
    <property type="protein sequence ID" value="MFC3630113.1"/>
    <property type="molecule type" value="Genomic_DNA"/>
</dbReference>
<dbReference type="Proteomes" id="UP001595539">
    <property type="component" value="Unassembled WGS sequence"/>
</dbReference>
<evidence type="ECO:0000313" key="1">
    <source>
        <dbReference type="EMBL" id="MFC3630113.1"/>
    </source>
</evidence>
<accession>A0ABV7U5A2</accession>
<keyword evidence="2" id="KW-1185">Reference proteome</keyword>
<proteinExistence type="predicted"/>
<reference evidence="2" key="1">
    <citation type="journal article" date="2019" name="Int. J. Syst. Evol. Microbiol.">
        <title>The Global Catalogue of Microorganisms (GCM) 10K type strain sequencing project: providing services to taxonomists for standard genome sequencing and annotation.</title>
        <authorList>
            <consortium name="The Broad Institute Genomics Platform"/>
            <consortium name="The Broad Institute Genome Sequencing Center for Infectious Disease"/>
            <person name="Wu L."/>
            <person name="Ma J."/>
        </authorList>
    </citation>
    <scope>NUCLEOTIDE SEQUENCE [LARGE SCALE GENOMIC DNA]</scope>
    <source>
        <strain evidence="2">KCTC 42473</strain>
    </source>
</reference>
<organism evidence="1 2">
    <name type="scientific">Paracoccus angustae</name>
    <dbReference type="NCBI Taxonomy" id="1671480"/>
    <lineage>
        <taxon>Bacteria</taxon>
        <taxon>Pseudomonadati</taxon>
        <taxon>Pseudomonadota</taxon>
        <taxon>Alphaproteobacteria</taxon>
        <taxon>Rhodobacterales</taxon>
        <taxon>Paracoccaceae</taxon>
        <taxon>Paracoccus</taxon>
    </lineage>
</organism>
<sequence>MAAIVGGLAAGVATAALMQAGRRSGVLGKTLDRDAVDWIDRTTGSRAAIGDTGTGIVEFVNHLAASAAFGAAYEKLRQATPRMDALSRGVLYGTALYAVNIGIVAPILGITEGEIEAGPRKAVERWGAHAVQGAVTALLAETLADPARDGSDRDA</sequence>
<dbReference type="RefSeq" id="WP_377761531.1">
    <property type="nucleotide sequence ID" value="NZ_JBHRXY010000008.1"/>
</dbReference>